<proteinExistence type="predicted"/>
<protein>
    <submittedName>
        <fullName evidence="2">Uncharacterized protein</fullName>
    </submittedName>
</protein>
<dbReference type="EMBL" id="JAVHJL010000008">
    <property type="protein sequence ID" value="KAK6498697.1"/>
    <property type="molecule type" value="Genomic_DNA"/>
</dbReference>
<dbReference type="Proteomes" id="UP001370758">
    <property type="component" value="Unassembled WGS sequence"/>
</dbReference>
<name>A0AAV9VY23_9PEZI</name>
<dbReference type="InterPro" id="IPR045702">
    <property type="entry name" value="DUF6060"/>
</dbReference>
<sequence>MKKGQLLIGKNMHLLLLPIFFLPSVLGGCNRFTTTNRWTAIRSLDTPGYGFLEDGPVSQVSDFINCNSNYASQNPCSGNASLCSLEASGSIIATARFNMQPTTSNEKDLEAFFNVVKKAADANGKGNAESPRYSTCGDVKLADEEAGFYRKFCTARGDRGWIRYYPQYTCVNGTAEECTDGPFESGTMLVVCGVGTVSQGLHSFYSNRTTADGSYAASDINPSLNTSMTCAAGSMAVTGFEVSAWSLGFTALAMITGLIL</sequence>
<dbReference type="AlphaFoldDB" id="A0AAV9VY23"/>
<evidence type="ECO:0000313" key="3">
    <source>
        <dbReference type="Proteomes" id="UP001370758"/>
    </source>
</evidence>
<gene>
    <name evidence="2" type="ORF">TWF481_011275</name>
</gene>
<evidence type="ECO:0000256" key="1">
    <source>
        <dbReference type="SAM" id="SignalP"/>
    </source>
</evidence>
<keyword evidence="3" id="KW-1185">Reference proteome</keyword>
<evidence type="ECO:0000313" key="2">
    <source>
        <dbReference type="EMBL" id="KAK6498697.1"/>
    </source>
</evidence>
<comment type="caution">
    <text evidence="2">The sequence shown here is derived from an EMBL/GenBank/DDBJ whole genome shotgun (WGS) entry which is preliminary data.</text>
</comment>
<feature type="chain" id="PRO_5044012860" evidence="1">
    <location>
        <begin position="28"/>
        <end position="260"/>
    </location>
</feature>
<dbReference type="PROSITE" id="PS51257">
    <property type="entry name" value="PROKAR_LIPOPROTEIN"/>
    <property type="match status" value="1"/>
</dbReference>
<dbReference type="Pfam" id="PF19535">
    <property type="entry name" value="DUF6060"/>
    <property type="match status" value="1"/>
</dbReference>
<organism evidence="2 3">
    <name type="scientific">Arthrobotrys musiformis</name>
    <dbReference type="NCBI Taxonomy" id="47236"/>
    <lineage>
        <taxon>Eukaryota</taxon>
        <taxon>Fungi</taxon>
        <taxon>Dikarya</taxon>
        <taxon>Ascomycota</taxon>
        <taxon>Pezizomycotina</taxon>
        <taxon>Orbiliomycetes</taxon>
        <taxon>Orbiliales</taxon>
        <taxon>Orbiliaceae</taxon>
        <taxon>Arthrobotrys</taxon>
    </lineage>
</organism>
<feature type="signal peptide" evidence="1">
    <location>
        <begin position="1"/>
        <end position="27"/>
    </location>
</feature>
<reference evidence="2 3" key="1">
    <citation type="submission" date="2023-08" db="EMBL/GenBank/DDBJ databases">
        <authorList>
            <person name="Palmer J.M."/>
        </authorList>
    </citation>
    <scope>NUCLEOTIDE SEQUENCE [LARGE SCALE GENOMIC DNA]</scope>
    <source>
        <strain evidence="2 3">TWF481</strain>
    </source>
</reference>
<keyword evidence="1" id="KW-0732">Signal</keyword>
<accession>A0AAV9VY23</accession>